<dbReference type="AlphaFoldDB" id="A0A8E5XRH1"/>
<dbReference type="EMBL" id="MW762687">
    <property type="protein sequence ID" value="QVJ99649.1"/>
    <property type="molecule type" value="Genomic_DNA"/>
</dbReference>
<dbReference type="GO" id="GO:0016020">
    <property type="term" value="C:membrane"/>
    <property type="evidence" value="ECO:0007669"/>
    <property type="project" value="InterPro"/>
</dbReference>
<name>A0A8E5XRH1_9PHAE</name>
<sequence length="106" mass="12307">MELVATGISLGIDNSELLAFLNQGIRTIKYLVKSYYWILTLRLSMQWFPNINPYVHPMYALLYLTDPFLENFEGLVPNVLGMDMSSMLAFICLEWIIRTLDSIAFY</sequence>
<organism evidence="1">
    <name type="scientific">Ishige okamurae</name>
    <dbReference type="NCBI Taxonomy" id="233772"/>
    <lineage>
        <taxon>Eukaryota</taxon>
        <taxon>Sar</taxon>
        <taxon>Stramenopiles</taxon>
        <taxon>Ochrophyta</taxon>
        <taxon>PX clade</taxon>
        <taxon>Phaeophyceae</taxon>
        <taxon>Ectocarpales</taxon>
        <taxon>Ishigeaceae</taxon>
        <taxon>Ishige</taxon>
    </lineage>
</organism>
<reference evidence="1" key="1">
    <citation type="submission" date="2021-03" db="EMBL/GenBank/DDBJ databases">
        <title>The complete chloroplast genome of Ishige okamurae.</title>
        <authorList>
            <person name="Wang X."/>
        </authorList>
    </citation>
    <scope>NUCLEOTIDE SEQUENCE</scope>
</reference>
<gene>
    <name evidence="1" type="primary">ycf19</name>
</gene>
<dbReference type="PANTHER" id="PTHR33219:SF14">
    <property type="entry name" value="PROTEIN COFACTOR ASSEMBLY OF COMPLEX C SUBUNIT B CCB3, CHLOROPLASTIC-RELATED"/>
    <property type="match status" value="1"/>
</dbReference>
<keyword evidence="1" id="KW-0934">Plastid</keyword>
<dbReference type="Pfam" id="PF02325">
    <property type="entry name" value="CCB3_YggT"/>
    <property type="match status" value="1"/>
</dbReference>
<protein>
    <recommendedName>
        <fullName evidence="2">YggT family protein</fullName>
    </recommendedName>
</protein>
<dbReference type="InterPro" id="IPR003425">
    <property type="entry name" value="CCB3/YggT"/>
</dbReference>
<dbReference type="RefSeq" id="YP_010185305.1">
    <property type="nucleotide sequence ID" value="NC_058314.1"/>
</dbReference>
<dbReference type="GeneID" id="68216503"/>
<accession>A0A8E5XRH1</accession>
<evidence type="ECO:0000313" key="1">
    <source>
        <dbReference type="EMBL" id="QVJ99649.1"/>
    </source>
</evidence>
<proteinExistence type="predicted"/>
<evidence type="ECO:0008006" key="2">
    <source>
        <dbReference type="Google" id="ProtNLM"/>
    </source>
</evidence>
<keyword evidence="1" id="KW-0150">Chloroplast</keyword>
<geneLocation type="chloroplast" evidence="1"/>
<dbReference type="PANTHER" id="PTHR33219">
    <property type="entry name" value="YLMG HOMOLOG PROTEIN 2, CHLOROPLASTIC"/>
    <property type="match status" value="1"/>
</dbReference>